<proteinExistence type="predicted"/>
<keyword evidence="2" id="KW-1185">Reference proteome</keyword>
<dbReference type="OrthoDB" id="2245989at2759"/>
<gene>
    <name evidence="1" type="ORF">N0V84_005512</name>
</gene>
<reference evidence="1" key="1">
    <citation type="submission" date="2022-10" db="EMBL/GenBank/DDBJ databases">
        <title>Tapping the CABI collections for fungal endophytes: first genome assemblies for Collariella, Neodidymelliopsis, Ascochyta clinopodiicola, Didymella pomorum, Didymosphaeria variabile, Neocosmospora piperis and Neocucurbitaria cava.</title>
        <authorList>
            <person name="Hill R."/>
        </authorList>
    </citation>
    <scope>NUCLEOTIDE SEQUENCE</scope>
    <source>
        <strain evidence="1">IMI 366586</strain>
    </source>
</reference>
<name>A0A9W8WDN6_9HYPO</name>
<comment type="caution">
    <text evidence="1">The sequence shown here is derived from an EMBL/GenBank/DDBJ whole genome shotgun (WGS) entry which is preliminary data.</text>
</comment>
<sequence length="272" mass="31194">MSDRINPPKRLGRMPQLLELRGPEDDWTGVTEAADRRKRQNRLNQRAYRRRKLEQNEDKSVVATRLSLDGYLMIDDPQKRAVTYAFMQLVQMQHTLNNHRLTYLPPLIRLNAANALSHNAWTIGIPPESLCNDEVISQFNAFGPKTLLGITAEQSLPENLSPTQLQLSYAHHPWSDLLPAPRLRDNVLEGVMNKTVDEDELCCDLLGVVSSPEQDEAFLIVWGDPADVYGWEVSIGFFKKWGWLLRGCPELIESTNRWRQQRGEPKIVFPVL</sequence>
<dbReference type="PANTHER" id="PTHR38116:SF1">
    <property type="entry name" value="BZIP DOMAIN-CONTAINING PROTEIN"/>
    <property type="match status" value="1"/>
</dbReference>
<organism evidence="1 2">
    <name type="scientific">Fusarium piperis</name>
    <dbReference type="NCBI Taxonomy" id="1435070"/>
    <lineage>
        <taxon>Eukaryota</taxon>
        <taxon>Fungi</taxon>
        <taxon>Dikarya</taxon>
        <taxon>Ascomycota</taxon>
        <taxon>Pezizomycotina</taxon>
        <taxon>Sordariomycetes</taxon>
        <taxon>Hypocreomycetidae</taxon>
        <taxon>Hypocreales</taxon>
        <taxon>Nectriaceae</taxon>
        <taxon>Fusarium</taxon>
        <taxon>Fusarium solani species complex</taxon>
    </lineage>
</organism>
<dbReference type="AlphaFoldDB" id="A0A9W8WDN6"/>
<dbReference type="Pfam" id="PF11905">
    <property type="entry name" value="DUF3425"/>
    <property type="match status" value="1"/>
</dbReference>
<protein>
    <recommendedName>
        <fullName evidence="3">BZIP domain-containing protein</fullName>
    </recommendedName>
</protein>
<dbReference type="EMBL" id="JAPEUR010000099">
    <property type="protein sequence ID" value="KAJ4321160.1"/>
    <property type="molecule type" value="Genomic_DNA"/>
</dbReference>
<accession>A0A9W8WDN6</accession>
<dbReference type="InterPro" id="IPR021833">
    <property type="entry name" value="DUF3425"/>
</dbReference>
<dbReference type="PANTHER" id="PTHR38116">
    <property type="entry name" value="CHROMOSOME 7, WHOLE GENOME SHOTGUN SEQUENCE"/>
    <property type="match status" value="1"/>
</dbReference>
<evidence type="ECO:0000313" key="1">
    <source>
        <dbReference type="EMBL" id="KAJ4321160.1"/>
    </source>
</evidence>
<evidence type="ECO:0000313" key="2">
    <source>
        <dbReference type="Proteomes" id="UP001140502"/>
    </source>
</evidence>
<dbReference type="Proteomes" id="UP001140502">
    <property type="component" value="Unassembled WGS sequence"/>
</dbReference>
<evidence type="ECO:0008006" key="3">
    <source>
        <dbReference type="Google" id="ProtNLM"/>
    </source>
</evidence>
<dbReference type="CDD" id="cd14688">
    <property type="entry name" value="bZIP_YAP"/>
    <property type="match status" value="1"/>
</dbReference>